<name>A0A096BXM1_9FIRM</name>
<protein>
    <recommendedName>
        <fullName evidence="1">bis(5'-nucleosyl)-tetraphosphatase (symmetrical)</fullName>
        <ecNumber evidence="1">3.6.1.41</ecNumber>
    </recommendedName>
</protein>
<evidence type="ECO:0000256" key="2">
    <source>
        <dbReference type="ARBA" id="ARBA00022723"/>
    </source>
</evidence>
<dbReference type="SMART" id="SM00471">
    <property type="entry name" value="HDc"/>
    <property type="match status" value="1"/>
</dbReference>
<accession>A0A096BXM1</accession>
<organism evidence="8 9">
    <name type="scientific">Veillonella montpellierensis DNF00314</name>
    <dbReference type="NCBI Taxonomy" id="1401067"/>
    <lineage>
        <taxon>Bacteria</taxon>
        <taxon>Bacillati</taxon>
        <taxon>Bacillota</taxon>
        <taxon>Negativicutes</taxon>
        <taxon>Veillonellales</taxon>
        <taxon>Veillonellaceae</taxon>
        <taxon>Veillonella</taxon>
    </lineage>
</organism>
<evidence type="ECO:0000256" key="5">
    <source>
        <dbReference type="ARBA" id="ARBA00023004"/>
    </source>
</evidence>
<dbReference type="AlphaFoldDB" id="A0A096BXM1"/>
<evidence type="ECO:0000313" key="9">
    <source>
        <dbReference type="Proteomes" id="UP000029628"/>
    </source>
</evidence>
<evidence type="ECO:0000259" key="7">
    <source>
        <dbReference type="PROSITE" id="PS51831"/>
    </source>
</evidence>
<dbReference type="PROSITE" id="PS51831">
    <property type="entry name" value="HD"/>
    <property type="match status" value="1"/>
</dbReference>
<evidence type="ECO:0000256" key="1">
    <source>
        <dbReference type="ARBA" id="ARBA00012506"/>
    </source>
</evidence>
<dbReference type="PANTHER" id="PTHR35795:SF1">
    <property type="entry name" value="BIS(5'-NUCLEOSYL)-TETRAPHOSPHATASE, SYMMETRICAL"/>
    <property type="match status" value="1"/>
</dbReference>
<dbReference type="GO" id="GO:0000166">
    <property type="term" value="F:nucleotide binding"/>
    <property type="evidence" value="ECO:0007669"/>
    <property type="project" value="UniProtKB-KW"/>
</dbReference>
<dbReference type="RefSeq" id="WP_038152451.1">
    <property type="nucleotide sequence ID" value="NZ_JRNT01000009.1"/>
</dbReference>
<dbReference type="NCBIfam" id="TIGR00488">
    <property type="entry name" value="bis(5'-nucleosyl)-tetraphosphatase (symmetrical) YqeK"/>
    <property type="match status" value="1"/>
</dbReference>
<evidence type="ECO:0000313" key="8">
    <source>
        <dbReference type="EMBL" id="KGF47492.1"/>
    </source>
</evidence>
<keyword evidence="3" id="KW-0547">Nucleotide-binding</keyword>
<gene>
    <name evidence="8" type="ORF">HMPREF0872_04860</name>
</gene>
<keyword evidence="2" id="KW-0479">Metal-binding</keyword>
<feature type="domain" description="HD" evidence="7">
    <location>
        <begin position="18"/>
        <end position="133"/>
    </location>
</feature>
<keyword evidence="5" id="KW-0408">Iron</keyword>
<sequence length="199" mass="22461">MTFEEIYQDLSRKLTPKRFTHSIGVTDMAETLAKRYGADPTQARLAGLLHDCAKELSLAEMHRWLQVANEVVDSQMMKDGALLHGVVGAIVANYVYHVTDTEILEAIRVHTTGKVGMSTLDKIIFVADYIEVNRDFDGVDRLRELANTDLDQAVLGGYDNTISFLIQQKKEIYSTTILGRNDIIFRLHHCHVSEGAFYE</sequence>
<dbReference type="InterPro" id="IPR005249">
    <property type="entry name" value="YqeK"/>
</dbReference>
<dbReference type="SUPFAM" id="SSF109604">
    <property type="entry name" value="HD-domain/PDEase-like"/>
    <property type="match status" value="1"/>
</dbReference>
<dbReference type="EC" id="3.6.1.41" evidence="1"/>
<reference evidence="8 9" key="1">
    <citation type="submission" date="2014-07" db="EMBL/GenBank/DDBJ databases">
        <authorList>
            <person name="McCorrison J."/>
            <person name="Sanka R."/>
            <person name="Torralba M."/>
            <person name="Gillis M."/>
            <person name="Haft D.H."/>
            <person name="Methe B."/>
            <person name="Sutton G."/>
            <person name="Nelson K.E."/>
        </authorList>
    </citation>
    <scope>NUCLEOTIDE SEQUENCE [LARGE SCALE GENOMIC DNA]</scope>
    <source>
        <strain evidence="8 9">DNF00314</strain>
    </source>
</reference>
<comment type="caution">
    <text evidence="8">The sequence shown here is derived from an EMBL/GenBank/DDBJ whole genome shotgun (WGS) entry which is preliminary data.</text>
</comment>
<dbReference type="EMBL" id="JRNT01000009">
    <property type="protein sequence ID" value="KGF47492.1"/>
    <property type="molecule type" value="Genomic_DNA"/>
</dbReference>
<dbReference type="InterPro" id="IPR006674">
    <property type="entry name" value="HD_domain"/>
</dbReference>
<evidence type="ECO:0000256" key="3">
    <source>
        <dbReference type="ARBA" id="ARBA00022741"/>
    </source>
</evidence>
<evidence type="ECO:0000256" key="4">
    <source>
        <dbReference type="ARBA" id="ARBA00022801"/>
    </source>
</evidence>
<keyword evidence="4 8" id="KW-0378">Hydrolase</keyword>
<dbReference type="CDD" id="cd00077">
    <property type="entry name" value="HDc"/>
    <property type="match status" value="1"/>
</dbReference>
<dbReference type="InterPro" id="IPR003607">
    <property type="entry name" value="HD/PDEase_dom"/>
</dbReference>
<dbReference type="GO" id="GO:0046872">
    <property type="term" value="F:metal ion binding"/>
    <property type="evidence" value="ECO:0007669"/>
    <property type="project" value="UniProtKB-KW"/>
</dbReference>
<dbReference type="InterPro" id="IPR051094">
    <property type="entry name" value="Diverse_Catalytic_Enzymes"/>
</dbReference>
<dbReference type="NCBIfam" id="TIGR00277">
    <property type="entry name" value="HDIG"/>
    <property type="match status" value="1"/>
</dbReference>
<dbReference type="Pfam" id="PF01966">
    <property type="entry name" value="HD"/>
    <property type="match status" value="1"/>
</dbReference>
<dbReference type="InterPro" id="IPR006675">
    <property type="entry name" value="HDIG_dom"/>
</dbReference>
<evidence type="ECO:0000256" key="6">
    <source>
        <dbReference type="ARBA" id="ARBA00049417"/>
    </source>
</evidence>
<dbReference type="Gene3D" id="1.10.3210.10">
    <property type="entry name" value="Hypothetical protein af1432"/>
    <property type="match status" value="1"/>
</dbReference>
<dbReference type="PANTHER" id="PTHR35795">
    <property type="entry name" value="SLR1885 PROTEIN"/>
    <property type="match status" value="1"/>
</dbReference>
<keyword evidence="9" id="KW-1185">Reference proteome</keyword>
<comment type="catalytic activity">
    <reaction evidence="6">
        <text>P(1),P(4)-bis(5'-adenosyl) tetraphosphate + H2O = 2 ADP + 2 H(+)</text>
        <dbReference type="Rhea" id="RHEA:24252"/>
        <dbReference type="ChEBI" id="CHEBI:15377"/>
        <dbReference type="ChEBI" id="CHEBI:15378"/>
        <dbReference type="ChEBI" id="CHEBI:58141"/>
        <dbReference type="ChEBI" id="CHEBI:456216"/>
        <dbReference type="EC" id="3.6.1.41"/>
    </reaction>
</comment>
<dbReference type="Proteomes" id="UP000029628">
    <property type="component" value="Unassembled WGS sequence"/>
</dbReference>
<proteinExistence type="predicted"/>
<dbReference type="eggNOG" id="COG1713">
    <property type="taxonomic scope" value="Bacteria"/>
</dbReference>
<dbReference type="GO" id="GO:0008803">
    <property type="term" value="F:bis(5'-nucleosyl)-tetraphosphatase (symmetrical) activity"/>
    <property type="evidence" value="ECO:0007669"/>
    <property type="project" value="UniProtKB-EC"/>
</dbReference>